<keyword evidence="1" id="KW-1133">Transmembrane helix</keyword>
<name>E3SM14_9CAUD</name>
<evidence type="ECO:0000313" key="3">
    <source>
        <dbReference type="Proteomes" id="UP000006528"/>
    </source>
</evidence>
<dbReference type="RefSeq" id="YP_004323257.1">
    <property type="nucleotide sequence ID" value="NC_015283.1"/>
</dbReference>
<gene>
    <name evidence="2" type="ORF">PRSM4_129</name>
</gene>
<feature type="transmembrane region" description="Helical" evidence="1">
    <location>
        <begin position="6"/>
        <end position="25"/>
    </location>
</feature>
<dbReference type="EMBL" id="GU071099">
    <property type="protein sequence ID" value="ADO98512.1"/>
    <property type="molecule type" value="Genomic_DNA"/>
</dbReference>
<reference evidence="2 3" key="1">
    <citation type="journal article" date="2010" name="Environ. Microbiol.">
        <title>Genomic analysis of oceanic cyanobacterial myoviruses compared with T4-like myoviruses from diverse hosts and environments.</title>
        <authorList>
            <person name="Sullivan M.B."/>
            <person name="Huang K.H."/>
            <person name="Ignacio-Espinoza J.C."/>
            <person name="Berlin A.M."/>
            <person name="Kelly L."/>
            <person name="Weigele P.R."/>
            <person name="DeFrancesco A.S."/>
            <person name="Kern S.E."/>
            <person name="Thompson L.R."/>
            <person name="Young S."/>
            <person name="Yandava C."/>
            <person name="Fu R."/>
            <person name="Krastins B."/>
            <person name="Chase M."/>
            <person name="Sarracino D."/>
            <person name="Osburne M.S."/>
            <person name="Henn M.R."/>
            <person name="Chisholm S.W."/>
        </authorList>
    </citation>
    <scope>NUCLEOTIDE SEQUENCE [LARGE SCALE GENOMIC DNA]</scope>
    <source>
        <strain evidence="2">9303-10a</strain>
    </source>
</reference>
<dbReference type="KEGG" id="vg:10327754"/>
<proteinExistence type="predicted"/>
<dbReference type="GeneID" id="10327754"/>
<keyword evidence="1" id="KW-0812">Transmembrane</keyword>
<sequence length="46" mass="5520">MVVWGVIWMVFILVVIVSWYIYYILRMAYKEMDDGSDATTEQEKLL</sequence>
<organism evidence="2 3">
    <name type="scientific">Prochlorococcus phage P-RSM4</name>
    <dbReference type="NCBI Taxonomy" id="444862"/>
    <lineage>
        <taxon>Viruses</taxon>
        <taxon>Duplodnaviria</taxon>
        <taxon>Heunggongvirae</taxon>
        <taxon>Uroviricota</taxon>
        <taxon>Caudoviricetes</taxon>
        <taxon>Pantevenvirales</taxon>
        <taxon>Kyanoviridae</taxon>
        <taxon>Thaumasvirus</taxon>
        <taxon>Thaumasvirus stim4</taxon>
    </lineage>
</organism>
<dbReference type="Proteomes" id="UP000006528">
    <property type="component" value="Segment"/>
</dbReference>
<evidence type="ECO:0000313" key="2">
    <source>
        <dbReference type="EMBL" id="ADO98512.1"/>
    </source>
</evidence>
<protein>
    <submittedName>
        <fullName evidence="2">Uncharacterized protein</fullName>
    </submittedName>
</protein>
<accession>E3SM14</accession>
<keyword evidence="1" id="KW-0472">Membrane</keyword>
<evidence type="ECO:0000256" key="1">
    <source>
        <dbReference type="SAM" id="Phobius"/>
    </source>
</evidence>